<dbReference type="InterPro" id="IPR056823">
    <property type="entry name" value="TEN-like_YD-shell"/>
</dbReference>
<dbReference type="Pfam" id="PF25023">
    <property type="entry name" value="TEN_YD-shell"/>
    <property type="match status" value="1"/>
</dbReference>
<gene>
    <name evidence="4" type="ORF">EAH88_19015</name>
</gene>
<keyword evidence="5" id="KW-1185">Reference proteome</keyword>
<comment type="caution">
    <text evidence="4">The sequence shown here is derived from an EMBL/GenBank/DDBJ whole genome shotgun (WGS) entry which is preliminary data.</text>
</comment>
<feature type="chain" id="PRO_5021188590" evidence="2">
    <location>
        <begin position="23"/>
        <end position="304"/>
    </location>
</feature>
<dbReference type="Gene3D" id="2.180.10.10">
    <property type="entry name" value="RHS repeat-associated core"/>
    <property type="match status" value="1"/>
</dbReference>
<keyword evidence="1" id="KW-0677">Repeat</keyword>
<evidence type="ECO:0000313" key="4">
    <source>
        <dbReference type="EMBL" id="TPG03898.1"/>
    </source>
</evidence>
<proteinExistence type="predicted"/>
<protein>
    <submittedName>
        <fullName evidence="4">RHS repeat-associated core domain-containing protein</fullName>
    </submittedName>
</protein>
<sequence length="304" mass="32487">MNKLTRLLILTGLWLLGAVAHAGTVTYVYTDPQGTPLAEADASGNITARFDYAPYGTAVASMSPAPDGPGYTGHVNDPDTGLVYMQARYYDPEVGRFLSVDPVEVKAGDGFTFNRYIYGKSNPILNVDPNGQFPLPSMLFQLDWFHNVVNQATEETVVQPAKFAYKKFDENFKITAAVGGVAGRFGAVGEVDVLHRDEMSVAPVYGEGANVSLDVAPRHGLTFNIFGGSSEESNLKLSANAEGGDVFHAGISLSLDTNGNVTLTPKVGLGFGELATGKIHDIPVLVAPQVDLQKKGNDAFWGDR</sequence>
<evidence type="ECO:0000256" key="1">
    <source>
        <dbReference type="ARBA" id="ARBA00022737"/>
    </source>
</evidence>
<dbReference type="RefSeq" id="WP_140656440.1">
    <property type="nucleotide sequence ID" value="NZ_RCZO01000018.1"/>
</dbReference>
<dbReference type="AlphaFoldDB" id="A0A502BST7"/>
<dbReference type="InterPro" id="IPR022385">
    <property type="entry name" value="Rhs_assc_core"/>
</dbReference>
<dbReference type="PANTHER" id="PTHR32305">
    <property type="match status" value="1"/>
</dbReference>
<dbReference type="NCBIfam" id="TIGR03696">
    <property type="entry name" value="Rhs_assc_core"/>
    <property type="match status" value="1"/>
</dbReference>
<dbReference type="PANTHER" id="PTHR32305:SF17">
    <property type="entry name" value="TRNA NUCLEASE WAPA"/>
    <property type="match status" value="1"/>
</dbReference>
<evidence type="ECO:0000313" key="5">
    <source>
        <dbReference type="Proteomes" id="UP000319486"/>
    </source>
</evidence>
<feature type="domain" description="Teneurin-like YD-shell" evidence="3">
    <location>
        <begin position="16"/>
        <end position="101"/>
    </location>
</feature>
<dbReference type="Proteomes" id="UP000319486">
    <property type="component" value="Unassembled WGS sequence"/>
</dbReference>
<evidence type="ECO:0000256" key="2">
    <source>
        <dbReference type="SAM" id="SignalP"/>
    </source>
</evidence>
<keyword evidence="2" id="KW-0732">Signal</keyword>
<evidence type="ECO:0000259" key="3">
    <source>
        <dbReference type="Pfam" id="PF25023"/>
    </source>
</evidence>
<feature type="signal peptide" evidence="2">
    <location>
        <begin position="1"/>
        <end position="22"/>
    </location>
</feature>
<name>A0A502BST7_9GAMM</name>
<reference evidence="4 5" key="1">
    <citation type="journal article" date="2019" name="Environ. Microbiol.">
        <title>Species interactions and distinct microbial communities in high Arctic permafrost affected cryosols are associated with the CH4 and CO2 gas fluxes.</title>
        <authorList>
            <person name="Altshuler I."/>
            <person name="Hamel J."/>
            <person name="Turney S."/>
            <person name="Magnuson E."/>
            <person name="Levesque R."/>
            <person name="Greer C."/>
            <person name="Whyte L.G."/>
        </authorList>
    </citation>
    <scope>NUCLEOTIDE SEQUENCE [LARGE SCALE GENOMIC DNA]</scope>
    <source>
        <strain evidence="4 5">S13Y</strain>
    </source>
</reference>
<dbReference type="InterPro" id="IPR050708">
    <property type="entry name" value="T6SS_VgrG/RHS"/>
</dbReference>
<accession>A0A502BST7</accession>
<organism evidence="4 5">
    <name type="scientific">Rhodanobacter glycinis</name>
    <dbReference type="NCBI Taxonomy" id="582702"/>
    <lineage>
        <taxon>Bacteria</taxon>
        <taxon>Pseudomonadati</taxon>
        <taxon>Pseudomonadota</taxon>
        <taxon>Gammaproteobacteria</taxon>
        <taxon>Lysobacterales</taxon>
        <taxon>Rhodanobacteraceae</taxon>
        <taxon>Rhodanobacter</taxon>
    </lineage>
</organism>
<dbReference type="EMBL" id="RCZO01000018">
    <property type="protein sequence ID" value="TPG03898.1"/>
    <property type="molecule type" value="Genomic_DNA"/>
</dbReference>